<name>A0A4U8UKB3_STECR</name>
<gene>
    <name evidence="2" type="ORF">L596_000353</name>
</gene>
<dbReference type="AlphaFoldDB" id="A0A4U8UKB3"/>
<keyword evidence="3" id="KW-1185">Reference proteome</keyword>
<accession>A0A4U8UKB3</accession>
<protein>
    <submittedName>
        <fullName evidence="2">Uncharacterized protein</fullName>
    </submittedName>
</protein>
<evidence type="ECO:0000313" key="3">
    <source>
        <dbReference type="Proteomes" id="UP000298663"/>
    </source>
</evidence>
<comment type="caution">
    <text evidence="2">The sequence shown here is derived from an EMBL/GenBank/DDBJ whole genome shotgun (WGS) entry which is preliminary data.</text>
</comment>
<proteinExistence type="predicted"/>
<sequence length="135" mass="14954">MVTPLDVTLVAVPVIALFGLITAVLILNWFHTRQEDRQIHPPMETPPARQEQDVESAVGIQAPFDAPTTRPSFSISDLQELPLKNLEYLSHNSWTSRTLCSLFLYPHDVCCPSAPHICHQPATLSVLSFVVVVAV</sequence>
<dbReference type="EMBL" id="AZBU02000001">
    <property type="protein sequence ID" value="TMS32525.1"/>
    <property type="molecule type" value="Genomic_DNA"/>
</dbReference>
<keyword evidence="1" id="KW-1133">Transmembrane helix</keyword>
<keyword evidence="1" id="KW-0812">Transmembrane</keyword>
<feature type="transmembrane region" description="Helical" evidence="1">
    <location>
        <begin position="12"/>
        <end position="30"/>
    </location>
</feature>
<organism evidence="2 3">
    <name type="scientific">Steinernema carpocapsae</name>
    <name type="common">Entomopathogenic nematode</name>
    <dbReference type="NCBI Taxonomy" id="34508"/>
    <lineage>
        <taxon>Eukaryota</taxon>
        <taxon>Metazoa</taxon>
        <taxon>Ecdysozoa</taxon>
        <taxon>Nematoda</taxon>
        <taxon>Chromadorea</taxon>
        <taxon>Rhabditida</taxon>
        <taxon>Tylenchina</taxon>
        <taxon>Panagrolaimomorpha</taxon>
        <taxon>Strongyloidoidea</taxon>
        <taxon>Steinernematidae</taxon>
        <taxon>Steinernema</taxon>
    </lineage>
</organism>
<reference evidence="2 3" key="2">
    <citation type="journal article" date="2019" name="G3 (Bethesda)">
        <title>Hybrid Assembly of the Genome of the Entomopathogenic Nematode Steinernema carpocapsae Identifies the X-Chromosome.</title>
        <authorList>
            <person name="Serra L."/>
            <person name="Macchietto M."/>
            <person name="Macias-Munoz A."/>
            <person name="McGill C.J."/>
            <person name="Rodriguez I.M."/>
            <person name="Rodriguez B."/>
            <person name="Murad R."/>
            <person name="Mortazavi A."/>
        </authorList>
    </citation>
    <scope>NUCLEOTIDE SEQUENCE [LARGE SCALE GENOMIC DNA]</scope>
    <source>
        <strain evidence="2 3">ALL</strain>
    </source>
</reference>
<reference evidence="2 3" key="1">
    <citation type="journal article" date="2015" name="Genome Biol.">
        <title>Comparative genomics of Steinernema reveals deeply conserved gene regulatory networks.</title>
        <authorList>
            <person name="Dillman A.R."/>
            <person name="Macchietto M."/>
            <person name="Porter C.F."/>
            <person name="Rogers A."/>
            <person name="Williams B."/>
            <person name="Antoshechkin I."/>
            <person name="Lee M.M."/>
            <person name="Goodwin Z."/>
            <person name="Lu X."/>
            <person name="Lewis E.E."/>
            <person name="Goodrich-Blair H."/>
            <person name="Stock S.P."/>
            <person name="Adams B.J."/>
            <person name="Sternberg P.W."/>
            <person name="Mortazavi A."/>
        </authorList>
    </citation>
    <scope>NUCLEOTIDE SEQUENCE [LARGE SCALE GENOMIC DNA]</scope>
    <source>
        <strain evidence="2 3">ALL</strain>
    </source>
</reference>
<keyword evidence="1" id="KW-0472">Membrane</keyword>
<dbReference type="Proteomes" id="UP000298663">
    <property type="component" value="Unassembled WGS sequence"/>
</dbReference>
<evidence type="ECO:0000313" key="2">
    <source>
        <dbReference type="EMBL" id="TMS32525.1"/>
    </source>
</evidence>
<evidence type="ECO:0000256" key="1">
    <source>
        <dbReference type="SAM" id="Phobius"/>
    </source>
</evidence>